<feature type="transmembrane region" description="Helical" evidence="5">
    <location>
        <begin position="44"/>
        <end position="63"/>
    </location>
</feature>
<evidence type="ECO:0000256" key="3">
    <source>
        <dbReference type="ARBA" id="ARBA00022989"/>
    </source>
</evidence>
<keyword evidence="8" id="KW-1185">Reference proteome</keyword>
<dbReference type="Pfam" id="PF06271">
    <property type="entry name" value="RDD"/>
    <property type="match status" value="1"/>
</dbReference>
<reference evidence="8" key="1">
    <citation type="journal article" date="2019" name="Int. J. Syst. Evol. Microbiol.">
        <title>The Global Catalogue of Microorganisms (GCM) 10K type strain sequencing project: providing services to taxonomists for standard genome sequencing and annotation.</title>
        <authorList>
            <consortium name="The Broad Institute Genomics Platform"/>
            <consortium name="The Broad Institute Genome Sequencing Center for Infectious Disease"/>
            <person name="Wu L."/>
            <person name="Ma J."/>
        </authorList>
    </citation>
    <scope>NUCLEOTIDE SEQUENCE [LARGE SCALE GENOMIC DNA]</scope>
    <source>
        <strain evidence="8">KCTC 12907</strain>
    </source>
</reference>
<evidence type="ECO:0000259" key="6">
    <source>
        <dbReference type="Pfam" id="PF06271"/>
    </source>
</evidence>
<dbReference type="PANTHER" id="PTHR38480">
    <property type="entry name" value="SLR0254 PROTEIN"/>
    <property type="match status" value="1"/>
</dbReference>
<organism evidence="7 8">
    <name type="scientific">Cohnella cellulosilytica</name>
    <dbReference type="NCBI Taxonomy" id="986710"/>
    <lineage>
        <taxon>Bacteria</taxon>
        <taxon>Bacillati</taxon>
        <taxon>Bacillota</taxon>
        <taxon>Bacilli</taxon>
        <taxon>Bacillales</taxon>
        <taxon>Paenibacillaceae</taxon>
        <taxon>Cohnella</taxon>
    </lineage>
</organism>
<evidence type="ECO:0000256" key="1">
    <source>
        <dbReference type="ARBA" id="ARBA00004141"/>
    </source>
</evidence>
<dbReference type="InterPro" id="IPR010432">
    <property type="entry name" value="RDD"/>
</dbReference>
<feature type="domain" description="RDD" evidence="6">
    <location>
        <begin position="33"/>
        <end position="158"/>
    </location>
</feature>
<keyword evidence="4 5" id="KW-0472">Membrane</keyword>
<dbReference type="EMBL" id="JBHTAI010000014">
    <property type="protein sequence ID" value="MFC7151189.1"/>
    <property type="molecule type" value="Genomic_DNA"/>
</dbReference>
<name>A0ABW2FGX2_9BACL</name>
<feature type="transmembrane region" description="Helical" evidence="5">
    <location>
        <begin position="69"/>
        <end position="87"/>
    </location>
</feature>
<evidence type="ECO:0000313" key="7">
    <source>
        <dbReference type="EMBL" id="MFC7151189.1"/>
    </source>
</evidence>
<evidence type="ECO:0000256" key="4">
    <source>
        <dbReference type="ARBA" id="ARBA00023136"/>
    </source>
</evidence>
<proteinExistence type="predicted"/>
<sequence length="265" mass="29645">MTDRSGLEPRMSHPLEKEVSIVTPEQVRLVFPTAGVGMRGIAQLIDMLILFALYLALAFASIFLENSDYAIAVLLLIGAAGTGAYYVGCEYFMGGQTVGKRAVGIRVVQMEGRNAGLLAVVIRNLFRLIDMLPVGYFLGMIVVLSSSADRRIGDMVAGTIVVVEKEKERLKLRKKMDKQIDRWRTSLPRQRLEDESRRAVAYSDWALLAAWAERLPFVSQQRLAQLGRPIAQHLAGRIGVAQHIAANDTIFLIWLYEQLRGDWEI</sequence>
<dbReference type="Proteomes" id="UP001596378">
    <property type="component" value="Unassembled WGS sequence"/>
</dbReference>
<dbReference type="PANTHER" id="PTHR38480:SF1">
    <property type="entry name" value="SLR0254 PROTEIN"/>
    <property type="match status" value="1"/>
</dbReference>
<evidence type="ECO:0000256" key="2">
    <source>
        <dbReference type="ARBA" id="ARBA00022692"/>
    </source>
</evidence>
<accession>A0ABW2FGX2</accession>
<keyword evidence="2 5" id="KW-0812">Transmembrane</keyword>
<gene>
    <name evidence="7" type="ORF">ACFQMJ_21855</name>
</gene>
<evidence type="ECO:0000313" key="8">
    <source>
        <dbReference type="Proteomes" id="UP001596378"/>
    </source>
</evidence>
<protein>
    <submittedName>
        <fullName evidence="7">RDD family protein</fullName>
    </submittedName>
</protein>
<comment type="subcellular location">
    <subcellularLocation>
        <location evidence="1">Membrane</location>
        <topology evidence="1">Multi-pass membrane protein</topology>
    </subcellularLocation>
</comment>
<comment type="caution">
    <text evidence="7">The sequence shown here is derived from an EMBL/GenBank/DDBJ whole genome shotgun (WGS) entry which is preliminary data.</text>
</comment>
<evidence type="ECO:0000256" key="5">
    <source>
        <dbReference type="SAM" id="Phobius"/>
    </source>
</evidence>
<keyword evidence="3 5" id="KW-1133">Transmembrane helix</keyword>